<evidence type="ECO:0000313" key="5">
    <source>
        <dbReference type="EMBL" id="GGJ98584.1"/>
    </source>
</evidence>
<evidence type="ECO:0000256" key="2">
    <source>
        <dbReference type="ARBA" id="ARBA00023125"/>
    </source>
</evidence>
<evidence type="ECO:0000256" key="1">
    <source>
        <dbReference type="ARBA" id="ARBA00023015"/>
    </source>
</evidence>
<gene>
    <name evidence="5" type="ORF">GCM10009304_25510</name>
</gene>
<keyword evidence="3" id="KW-0804">Transcription</keyword>
<dbReference type="InterPro" id="IPR011663">
    <property type="entry name" value="UTRA"/>
</dbReference>
<dbReference type="RefSeq" id="WP_188983615.1">
    <property type="nucleotide sequence ID" value="NZ_BMPO01000005.1"/>
</dbReference>
<reference evidence="5" key="2">
    <citation type="submission" date="2020-09" db="EMBL/GenBank/DDBJ databases">
        <authorList>
            <person name="Sun Q."/>
            <person name="Ohkuma M."/>
        </authorList>
    </citation>
    <scope>NUCLEOTIDE SEQUENCE</scope>
    <source>
        <strain evidence="5">JCM 30078</strain>
    </source>
</reference>
<dbReference type="PROSITE" id="PS50949">
    <property type="entry name" value="HTH_GNTR"/>
    <property type="match status" value="1"/>
</dbReference>
<dbReference type="SMART" id="SM00866">
    <property type="entry name" value="UTRA"/>
    <property type="match status" value="1"/>
</dbReference>
<dbReference type="InterPro" id="IPR036388">
    <property type="entry name" value="WH-like_DNA-bd_sf"/>
</dbReference>
<organism evidence="5 6">
    <name type="scientific">Pseudomonas matsuisoli</name>
    <dbReference type="NCBI Taxonomy" id="1515666"/>
    <lineage>
        <taxon>Bacteria</taxon>
        <taxon>Pseudomonadati</taxon>
        <taxon>Pseudomonadota</taxon>
        <taxon>Gammaproteobacteria</taxon>
        <taxon>Pseudomonadales</taxon>
        <taxon>Pseudomonadaceae</taxon>
        <taxon>Pseudomonas</taxon>
    </lineage>
</organism>
<dbReference type="InterPro" id="IPR050679">
    <property type="entry name" value="Bact_HTH_transcr_reg"/>
</dbReference>
<evidence type="ECO:0000313" key="6">
    <source>
        <dbReference type="Proteomes" id="UP000635983"/>
    </source>
</evidence>
<dbReference type="Gene3D" id="1.10.10.10">
    <property type="entry name" value="Winged helix-like DNA-binding domain superfamily/Winged helix DNA-binding domain"/>
    <property type="match status" value="1"/>
</dbReference>
<dbReference type="Pfam" id="PF00392">
    <property type="entry name" value="GntR"/>
    <property type="match status" value="1"/>
</dbReference>
<dbReference type="PANTHER" id="PTHR44846">
    <property type="entry name" value="MANNOSYL-D-GLYCERATE TRANSPORT/METABOLISM SYSTEM REPRESSOR MNGR-RELATED"/>
    <property type="match status" value="1"/>
</dbReference>
<dbReference type="EMBL" id="BMPO01000005">
    <property type="protein sequence ID" value="GGJ98584.1"/>
    <property type="molecule type" value="Genomic_DNA"/>
</dbReference>
<dbReference type="Gene3D" id="3.40.1410.10">
    <property type="entry name" value="Chorismate lyase-like"/>
    <property type="match status" value="1"/>
</dbReference>
<dbReference type="InterPro" id="IPR028978">
    <property type="entry name" value="Chorismate_lyase_/UTRA_dom_sf"/>
</dbReference>
<dbReference type="GO" id="GO:0003677">
    <property type="term" value="F:DNA binding"/>
    <property type="evidence" value="ECO:0007669"/>
    <property type="project" value="UniProtKB-KW"/>
</dbReference>
<comment type="caution">
    <text evidence="5">The sequence shown here is derived from an EMBL/GenBank/DDBJ whole genome shotgun (WGS) entry which is preliminary data.</text>
</comment>
<dbReference type="SUPFAM" id="SSF64288">
    <property type="entry name" value="Chorismate lyase-like"/>
    <property type="match status" value="1"/>
</dbReference>
<feature type="domain" description="HTH gntR-type" evidence="4">
    <location>
        <begin position="13"/>
        <end position="81"/>
    </location>
</feature>
<keyword evidence="6" id="KW-1185">Reference proteome</keyword>
<evidence type="ECO:0000256" key="3">
    <source>
        <dbReference type="ARBA" id="ARBA00023163"/>
    </source>
</evidence>
<dbReference type="SMART" id="SM00345">
    <property type="entry name" value="HTH_GNTR"/>
    <property type="match status" value="1"/>
</dbReference>
<dbReference type="SUPFAM" id="SSF46785">
    <property type="entry name" value="Winged helix' DNA-binding domain"/>
    <property type="match status" value="1"/>
</dbReference>
<keyword evidence="1" id="KW-0805">Transcription regulation</keyword>
<proteinExistence type="predicted"/>
<protein>
    <submittedName>
        <fullName evidence="5">GntR family transcriptional regulator</fullName>
    </submittedName>
</protein>
<dbReference type="InterPro" id="IPR000524">
    <property type="entry name" value="Tscrpt_reg_HTH_GntR"/>
</dbReference>
<reference evidence="5" key="1">
    <citation type="journal article" date="2014" name="Int. J. Syst. Evol. Microbiol.">
        <title>Complete genome sequence of Corynebacterium casei LMG S-19264T (=DSM 44701T), isolated from a smear-ripened cheese.</title>
        <authorList>
            <consortium name="US DOE Joint Genome Institute (JGI-PGF)"/>
            <person name="Walter F."/>
            <person name="Albersmeier A."/>
            <person name="Kalinowski J."/>
            <person name="Ruckert C."/>
        </authorList>
    </citation>
    <scope>NUCLEOTIDE SEQUENCE</scope>
    <source>
        <strain evidence="5">JCM 30078</strain>
    </source>
</reference>
<keyword evidence="2" id="KW-0238">DNA-binding</keyword>
<dbReference type="GO" id="GO:0045892">
    <property type="term" value="P:negative regulation of DNA-templated transcription"/>
    <property type="evidence" value="ECO:0007669"/>
    <property type="project" value="TreeGrafter"/>
</dbReference>
<dbReference type="CDD" id="cd07377">
    <property type="entry name" value="WHTH_GntR"/>
    <property type="match status" value="1"/>
</dbReference>
<dbReference type="PANTHER" id="PTHR44846:SF1">
    <property type="entry name" value="MANNOSYL-D-GLYCERATE TRANSPORT_METABOLISM SYSTEM REPRESSOR MNGR-RELATED"/>
    <property type="match status" value="1"/>
</dbReference>
<dbReference type="Proteomes" id="UP000635983">
    <property type="component" value="Unassembled WGS sequence"/>
</dbReference>
<dbReference type="InterPro" id="IPR036390">
    <property type="entry name" value="WH_DNA-bd_sf"/>
</dbReference>
<accession>A0A917PY33</accession>
<dbReference type="AlphaFoldDB" id="A0A917PY33"/>
<dbReference type="GO" id="GO:0003700">
    <property type="term" value="F:DNA-binding transcription factor activity"/>
    <property type="evidence" value="ECO:0007669"/>
    <property type="project" value="InterPro"/>
</dbReference>
<dbReference type="PRINTS" id="PR00035">
    <property type="entry name" value="HTHGNTR"/>
</dbReference>
<evidence type="ECO:0000259" key="4">
    <source>
        <dbReference type="PROSITE" id="PS50949"/>
    </source>
</evidence>
<name>A0A917PY33_9PSED</name>
<sequence>MNQGLSSPLSGGQPRYLVLAQALMDDIRSGRYPLDSLLPTEHDLCQQFNVSRHTVREAIRRLSELGLIAKQQGVGSRVKATQVARRYVQASEDIADLHQYVRDVRMEVHSIKDVVVDETLAELLDLKVGQEWLCVSGLRHREGDSEPVALTDAYIARAYRGVAEDLGDGRDPIYSLIERRYNTRVLDVRQDITAVNIGEEDAQLLKVEPGAAGLSIIRRYYGAHAELLEIAISLHPGERFSYSITQHLRWPGHDA</sequence>
<dbReference type="Pfam" id="PF07702">
    <property type="entry name" value="UTRA"/>
    <property type="match status" value="1"/>
</dbReference>